<dbReference type="Proteomes" id="UP000295252">
    <property type="component" value="Unassembled WGS sequence"/>
</dbReference>
<keyword evidence="1" id="KW-0812">Transmembrane</keyword>
<accession>A0A068VKL0</accession>
<sequence>DVLFLYQSVHLFFFFVVAITGFLLSQIGRVCTQKSEEIINSLGQFNNALWVGLKVLYEGVPTIGFLLEHNKEVEKALIIGAWKYDAGHSNRLLFENNQILLCFDLYRTKFK</sequence>
<organism evidence="2 3">
    <name type="scientific">Coffea canephora</name>
    <name type="common">Robusta coffee</name>
    <dbReference type="NCBI Taxonomy" id="49390"/>
    <lineage>
        <taxon>Eukaryota</taxon>
        <taxon>Viridiplantae</taxon>
        <taxon>Streptophyta</taxon>
        <taxon>Embryophyta</taxon>
        <taxon>Tracheophyta</taxon>
        <taxon>Spermatophyta</taxon>
        <taxon>Magnoliopsida</taxon>
        <taxon>eudicotyledons</taxon>
        <taxon>Gunneridae</taxon>
        <taxon>Pentapetalae</taxon>
        <taxon>asterids</taxon>
        <taxon>lamiids</taxon>
        <taxon>Gentianales</taxon>
        <taxon>Rubiaceae</taxon>
        <taxon>Ixoroideae</taxon>
        <taxon>Gardenieae complex</taxon>
        <taxon>Bertiereae - Coffeeae clade</taxon>
        <taxon>Coffeeae</taxon>
        <taxon>Coffea</taxon>
    </lineage>
</organism>
<keyword evidence="3" id="KW-1185">Reference proteome</keyword>
<reference evidence="3" key="1">
    <citation type="journal article" date="2014" name="Science">
        <title>The coffee genome provides insight into the convergent evolution of caffeine biosynthesis.</title>
        <authorList>
            <person name="Denoeud F."/>
            <person name="Carretero-Paulet L."/>
            <person name="Dereeper A."/>
            <person name="Droc G."/>
            <person name="Guyot R."/>
            <person name="Pietrella M."/>
            <person name="Zheng C."/>
            <person name="Alberti A."/>
            <person name="Anthony F."/>
            <person name="Aprea G."/>
            <person name="Aury J.M."/>
            <person name="Bento P."/>
            <person name="Bernard M."/>
            <person name="Bocs S."/>
            <person name="Campa C."/>
            <person name="Cenci A."/>
            <person name="Combes M.C."/>
            <person name="Crouzillat D."/>
            <person name="Da Silva C."/>
            <person name="Daddiego L."/>
            <person name="De Bellis F."/>
            <person name="Dussert S."/>
            <person name="Garsmeur O."/>
            <person name="Gayraud T."/>
            <person name="Guignon V."/>
            <person name="Jahn K."/>
            <person name="Jamilloux V."/>
            <person name="Joet T."/>
            <person name="Labadie K."/>
            <person name="Lan T."/>
            <person name="Leclercq J."/>
            <person name="Lepelley M."/>
            <person name="Leroy T."/>
            <person name="Li L.T."/>
            <person name="Librado P."/>
            <person name="Lopez L."/>
            <person name="Munoz A."/>
            <person name="Noel B."/>
            <person name="Pallavicini A."/>
            <person name="Perrotta G."/>
            <person name="Poncet V."/>
            <person name="Pot D."/>
            <person name="Priyono X."/>
            <person name="Rigoreau M."/>
            <person name="Rouard M."/>
            <person name="Rozas J."/>
            <person name="Tranchant-Dubreuil C."/>
            <person name="VanBuren R."/>
            <person name="Zhang Q."/>
            <person name="Andrade A.C."/>
            <person name="Argout X."/>
            <person name="Bertrand B."/>
            <person name="de Kochko A."/>
            <person name="Graziosi G."/>
            <person name="Henry R.J."/>
            <person name="Jayarama X."/>
            <person name="Ming R."/>
            <person name="Nagai C."/>
            <person name="Rounsley S."/>
            <person name="Sankoff D."/>
            <person name="Giuliano G."/>
            <person name="Albert V.A."/>
            <person name="Wincker P."/>
            <person name="Lashermes P."/>
        </authorList>
    </citation>
    <scope>NUCLEOTIDE SEQUENCE [LARGE SCALE GENOMIC DNA]</scope>
    <source>
        <strain evidence="3">cv. DH200-94</strain>
    </source>
</reference>
<evidence type="ECO:0000313" key="3">
    <source>
        <dbReference type="Proteomes" id="UP000295252"/>
    </source>
</evidence>
<dbReference type="InParanoid" id="A0A068VKL0"/>
<protein>
    <submittedName>
        <fullName evidence="2">DH200=94 genomic scaffold, scaffold_2607</fullName>
    </submittedName>
</protein>
<keyword evidence="1" id="KW-1133">Transmembrane helix</keyword>
<gene>
    <name evidence="2" type="ORF">GSCOC_T00008810001</name>
</gene>
<proteinExistence type="predicted"/>
<dbReference type="Gramene" id="CDP21147">
    <property type="protein sequence ID" value="CDP21147"/>
    <property type="gene ID" value="GSCOC_T00008810001"/>
</dbReference>
<dbReference type="AlphaFoldDB" id="A0A068VKL0"/>
<feature type="non-terminal residue" evidence="2">
    <location>
        <position position="1"/>
    </location>
</feature>
<dbReference type="EMBL" id="HG741691">
    <property type="protein sequence ID" value="CDP21147.1"/>
    <property type="molecule type" value="Genomic_DNA"/>
</dbReference>
<keyword evidence="1" id="KW-0472">Membrane</keyword>
<name>A0A068VKL0_COFCA</name>
<feature type="transmembrane region" description="Helical" evidence="1">
    <location>
        <begin position="6"/>
        <end position="24"/>
    </location>
</feature>
<evidence type="ECO:0000313" key="2">
    <source>
        <dbReference type="EMBL" id="CDP21147.1"/>
    </source>
</evidence>
<evidence type="ECO:0000256" key="1">
    <source>
        <dbReference type="SAM" id="Phobius"/>
    </source>
</evidence>